<comment type="caution">
    <text evidence="9">The sequence shown here is derived from an EMBL/GenBank/DDBJ whole genome shotgun (WGS) entry which is preliminary data.</text>
</comment>
<feature type="domain" description="MacB-like periplasmic core" evidence="8">
    <location>
        <begin position="21"/>
        <end position="238"/>
    </location>
</feature>
<feature type="transmembrane region" description="Helical" evidence="6">
    <location>
        <begin position="417"/>
        <end position="440"/>
    </location>
</feature>
<feature type="transmembrane region" description="Helical" evidence="6">
    <location>
        <begin position="751"/>
        <end position="769"/>
    </location>
</feature>
<dbReference type="Proteomes" id="UP000318833">
    <property type="component" value="Unassembled WGS sequence"/>
</dbReference>
<keyword evidence="2" id="KW-1003">Cell membrane</keyword>
<feature type="transmembrane region" description="Helical" evidence="6">
    <location>
        <begin position="280"/>
        <end position="300"/>
    </location>
</feature>
<dbReference type="GO" id="GO:0022857">
    <property type="term" value="F:transmembrane transporter activity"/>
    <property type="evidence" value="ECO:0007669"/>
    <property type="project" value="TreeGrafter"/>
</dbReference>
<dbReference type="AlphaFoldDB" id="A0A554VKV0"/>
<evidence type="ECO:0000256" key="5">
    <source>
        <dbReference type="ARBA" id="ARBA00023136"/>
    </source>
</evidence>
<name>A0A554VKV0_9FLAO</name>
<feature type="transmembrane region" description="Helical" evidence="6">
    <location>
        <begin position="327"/>
        <end position="353"/>
    </location>
</feature>
<dbReference type="OrthoDB" id="5933722at2"/>
<dbReference type="Pfam" id="PF02687">
    <property type="entry name" value="FtsX"/>
    <property type="match status" value="2"/>
</dbReference>
<accession>A0A554VKV0</accession>
<dbReference type="Pfam" id="PF12704">
    <property type="entry name" value="MacB_PCD"/>
    <property type="match status" value="1"/>
</dbReference>
<feature type="domain" description="ABC3 transporter permease C-terminal" evidence="7">
    <location>
        <begin position="669"/>
        <end position="781"/>
    </location>
</feature>
<evidence type="ECO:0000256" key="6">
    <source>
        <dbReference type="SAM" id="Phobius"/>
    </source>
</evidence>
<protein>
    <submittedName>
        <fullName evidence="9">FtsX-like permease family protein</fullName>
    </submittedName>
</protein>
<dbReference type="PANTHER" id="PTHR30572">
    <property type="entry name" value="MEMBRANE COMPONENT OF TRANSPORTER-RELATED"/>
    <property type="match status" value="1"/>
</dbReference>
<sequence length="788" mass="89451">MLRHHFILYIRSIKRYKASFFINIIGLSTALTCSILIYLWVNDELHTDKFHENSDHIFHLMELAEFPQVTKVGSTTSGNIAPLMLAEMPEINMATQVVKYPQNATLSIEDKSIKGDGHYVSKDFFKIFSFPIIKGDKNDIWSNTNTIFVSETIATTLFGSVEDAMGQNIEFQKEKEYTVAGVFEDVPQRSSERFDFVLSYEEKALSQTNLLHWGSQSTYVYLSMKPGTDIVAFNDKIHDFIRKKTNRGQSYRTPFLKKYTDEYLYGSYENGVEAGGRITYVKLFSIIALFILVIACINFMNMSTAKASRRLKEIGIKKAIGANRKTLIFQYLTEAVGIAFIALFLAMIFVTLLLPEFNQITGKQLSMTISSGFVLALLGITLFTGLLSGSYPALYLSGFRPATILKGKLNTSVGEVWTRKGLVIIQYTVSIVLIVSVLIVHKQIEYIQNKNLGYTKEQIIHFSREGKTLDNNHIDTFLAELKNIPGVADASSTRNAMTGDGWGVGGFDWEGKDPNDYTQFQNMIAYYGLIEMLDIEILAGRSFSKDFSEENTKVILNESAIKRMQLKDPVGKFIGFRNKKREIIGVIKDFHFESLHEDIKPMIVNLWPERLTKFMVKIEVGKEQETLASLQDFYEKYNPGFLFDYMFLDENYQELYVAEQRVSKLSRYFAVLAIIISCLGLFGLVSFTAERRKKEIGIRKVLGDSSAHISFLLSKEFVKLVLVAIVIGLPISYMLINNWLSGFAYKTGLNLWYFFTAGVLVLIVTIFTVSTQTMIAANRNPVDALRDE</sequence>
<keyword evidence="10" id="KW-1185">Reference proteome</keyword>
<gene>
    <name evidence="9" type="ORF">FOF46_11225</name>
</gene>
<evidence type="ECO:0000259" key="7">
    <source>
        <dbReference type="Pfam" id="PF02687"/>
    </source>
</evidence>
<evidence type="ECO:0000313" key="10">
    <source>
        <dbReference type="Proteomes" id="UP000318833"/>
    </source>
</evidence>
<dbReference type="EMBL" id="VLNR01000020">
    <property type="protein sequence ID" value="TSE08711.1"/>
    <property type="molecule type" value="Genomic_DNA"/>
</dbReference>
<evidence type="ECO:0000256" key="1">
    <source>
        <dbReference type="ARBA" id="ARBA00004651"/>
    </source>
</evidence>
<dbReference type="GO" id="GO:0005886">
    <property type="term" value="C:plasma membrane"/>
    <property type="evidence" value="ECO:0007669"/>
    <property type="project" value="UniProtKB-SubCell"/>
</dbReference>
<comment type="subcellular location">
    <subcellularLocation>
        <location evidence="1">Cell membrane</location>
        <topology evidence="1">Multi-pass membrane protein</topology>
    </subcellularLocation>
</comment>
<evidence type="ECO:0000256" key="4">
    <source>
        <dbReference type="ARBA" id="ARBA00022989"/>
    </source>
</evidence>
<keyword evidence="4 6" id="KW-1133">Transmembrane helix</keyword>
<dbReference type="RefSeq" id="WP_109436010.1">
    <property type="nucleotide sequence ID" value="NZ_CANMIK010000023.1"/>
</dbReference>
<evidence type="ECO:0000256" key="3">
    <source>
        <dbReference type="ARBA" id="ARBA00022692"/>
    </source>
</evidence>
<dbReference type="InterPro" id="IPR050250">
    <property type="entry name" value="Macrolide_Exporter_MacB"/>
</dbReference>
<feature type="transmembrane region" description="Helical" evidence="6">
    <location>
        <begin position="717"/>
        <end position="736"/>
    </location>
</feature>
<evidence type="ECO:0000256" key="2">
    <source>
        <dbReference type="ARBA" id="ARBA00022475"/>
    </source>
</evidence>
<feature type="transmembrane region" description="Helical" evidence="6">
    <location>
        <begin position="373"/>
        <end position="396"/>
    </location>
</feature>
<evidence type="ECO:0000259" key="8">
    <source>
        <dbReference type="Pfam" id="PF12704"/>
    </source>
</evidence>
<proteinExistence type="predicted"/>
<feature type="transmembrane region" description="Helical" evidence="6">
    <location>
        <begin position="20"/>
        <end position="41"/>
    </location>
</feature>
<dbReference type="InterPro" id="IPR003838">
    <property type="entry name" value="ABC3_permease_C"/>
</dbReference>
<keyword evidence="3 6" id="KW-0812">Transmembrane</keyword>
<feature type="domain" description="ABC3 transporter permease C-terminal" evidence="7">
    <location>
        <begin position="286"/>
        <end position="397"/>
    </location>
</feature>
<dbReference type="PANTHER" id="PTHR30572:SF18">
    <property type="entry name" value="ABC-TYPE MACROLIDE FAMILY EXPORT SYSTEM PERMEASE COMPONENT 2"/>
    <property type="match status" value="1"/>
</dbReference>
<evidence type="ECO:0000313" key="9">
    <source>
        <dbReference type="EMBL" id="TSE08711.1"/>
    </source>
</evidence>
<keyword evidence="5 6" id="KW-0472">Membrane</keyword>
<reference evidence="9 10" key="1">
    <citation type="submission" date="2019-07" db="EMBL/GenBank/DDBJ databases">
        <title>The draft genome sequence of Aquimarina algiphila M91.</title>
        <authorList>
            <person name="Meng X."/>
        </authorList>
    </citation>
    <scope>NUCLEOTIDE SEQUENCE [LARGE SCALE GENOMIC DNA]</scope>
    <source>
        <strain evidence="9 10">M91</strain>
    </source>
</reference>
<feature type="transmembrane region" description="Helical" evidence="6">
    <location>
        <begin position="668"/>
        <end position="689"/>
    </location>
</feature>
<organism evidence="9 10">
    <name type="scientific">Aquimarina algiphila</name>
    <dbReference type="NCBI Taxonomy" id="2047982"/>
    <lineage>
        <taxon>Bacteria</taxon>
        <taxon>Pseudomonadati</taxon>
        <taxon>Bacteroidota</taxon>
        <taxon>Flavobacteriia</taxon>
        <taxon>Flavobacteriales</taxon>
        <taxon>Flavobacteriaceae</taxon>
        <taxon>Aquimarina</taxon>
    </lineage>
</organism>
<dbReference type="InterPro" id="IPR025857">
    <property type="entry name" value="MacB_PCD"/>
</dbReference>